<dbReference type="Pfam" id="PF00353">
    <property type="entry name" value="HemolysinCabind"/>
    <property type="match status" value="18"/>
</dbReference>
<reference evidence="4" key="1">
    <citation type="submission" date="2016-08" db="EMBL/GenBank/DDBJ databases">
        <authorList>
            <person name="Seilhamer J.J."/>
        </authorList>
    </citation>
    <scope>NUCLEOTIDE SEQUENCE</scope>
    <source>
        <strain evidence="4">86</strain>
    </source>
</reference>
<feature type="region of interest" description="Disordered" evidence="3">
    <location>
        <begin position="563"/>
        <end position="643"/>
    </location>
</feature>
<evidence type="ECO:0000256" key="3">
    <source>
        <dbReference type="SAM" id="MobiDB-lite"/>
    </source>
</evidence>
<feature type="compositionally biased region" description="Basic and acidic residues" evidence="3">
    <location>
        <begin position="240"/>
        <end position="251"/>
    </location>
</feature>
<dbReference type="GO" id="GO:0005576">
    <property type="term" value="C:extracellular region"/>
    <property type="evidence" value="ECO:0007669"/>
    <property type="project" value="UniProtKB-SubCell"/>
</dbReference>
<gene>
    <name evidence="4" type="ORF">KL86PLE_90195</name>
</gene>
<feature type="region of interest" description="Disordered" evidence="3">
    <location>
        <begin position="404"/>
        <end position="426"/>
    </location>
</feature>
<dbReference type="PANTHER" id="PTHR38340:SF1">
    <property type="entry name" value="S-LAYER PROTEIN"/>
    <property type="match status" value="1"/>
</dbReference>
<accession>A0A212LND8</accession>
<evidence type="ECO:0000256" key="1">
    <source>
        <dbReference type="ARBA" id="ARBA00004613"/>
    </source>
</evidence>
<comment type="subcellular location">
    <subcellularLocation>
        <location evidence="1">Secreted</location>
    </subcellularLocation>
</comment>
<dbReference type="InterPro" id="IPR018511">
    <property type="entry name" value="Hemolysin-typ_Ca-bd_CS"/>
</dbReference>
<evidence type="ECO:0000313" key="4">
    <source>
        <dbReference type="EMBL" id="SCM79020.1"/>
    </source>
</evidence>
<dbReference type="InterPro" id="IPR001343">
    <property type="entry name" value="Hemolysn_Ca-bd"/>
</dbReference>
<feature type="region of interest" description="Disordered" evidence="3">
    <location>
        <begin position="230"/>
        <end position="278"/>
    </location>
</feature>
<dbReference type="GO" id="GO:0005509">
    <property type="term" value="F:calcium ion binding"/>
    <property type="evidence" value="ECO:0007669"/>
    <property type="project" value="InterPro"/>
</dbReference>
<organism evidence="4">
    <name type="scientific">uncultured Pleomorphomonas sp</name>
    <dbReference type="NCBI Taxonomy" id="442121"/>
    <lineage>
        <taxon>Bacteria</taxon>
        <taxon>Pseudomonadati</taxon>
        <taxon>Pseudomonadota</taxon>
        <taxon>Alphaproteobacteria</taxon>
        <taxon>Hyphomicrobiales</taxon>
        <taxon>Pleomorphomonadaceae</taxon>
        <taxon>Pleomorphomonas</taxon>
        <taxon>environmental samples</taxon>
    </lineage>
</organism>
<proteinExistence type="predicted"/>
<keyword evidence="2" id="KW-0964">Secreted</keyword>
<dbReference type="PRINTS" id="PR00313">
    <property type="entry name" value="CABNDNGRPT"/>
</dbReference>
<name>A0A212LND8_9HYPH</name>
<dbReference type="InterPro" id="IPR011049">
    <property type="entry name" value="Serralysin-like_metalloprot_C"/>
</dbReference>
<dbReference type="EMBL" id="FMJD01000013">
    <property type="protein sequence ID" value="SCM79020.1"/>
    <property type="molecule type" value="Genomic_DNA"/>
</dbReference>
<dbReference type="PANTHER" id="PTHR38340">
    <property type="entry name" value="S-LAYER PROTEIN"/>
    <property type="match status" value="1"/>
</dbReference>
<dbReference type="InterPro" id="IPR050557">
    <property type="entry name" value="RTX_toxin/Mannuronan_C5-epim"/>
</dbReference>
<dbReference type="Gene3D" id="2.150.10.10">
    <property type="entry name" value="Serralysin-like metalloprotease, C-terminal"/>
    <property type="match status" value="14"/>
</dbReference>
<feature type="compositionally biased region" description="Polar residues" evidence="3">
    <location>
        <begin position="414"/>
        <end position="426"/>
    </location>
</feature>
<dbReference type="SUPFAM" id="SSF51120">
    <property type="entry name" value="beta-Roll"/>
    <property type="match status" value="9"/>
</dbReference>
<dbReference type="PROSITE" id="PS00330">
    <property type="entry name" value="HEMOLYSIN_CALCIUM"/>
    <property type="match status" value="15"/>
</dbReference>
<sequence>MAYKDMTQAEKEAVWSAIGASTQAYWEKAVLALENAEANASTNLALKESIALTKVSLSAVSAQWGILFNTISALSIEQNERPPEWNALRTTIRAAAQVGLGYYLATAVGAVATLAAPEIVVLVMGSALLSVFLDNGITDLLDVFESELGISIRDYSLDPTEFIDSGDHQLFIGNDSGFTVSMTASADVLGGTGNDTITGSDYADNLQGWSGDDTINGKIGADVIWGDGGKDTLDGGEGGDEIHGGTEDDTIKGGGGNDTIWGDGGDDTIVGNGSGQNFEADNDTIHGGLGDDVIYGGAGSDTIYGDAGNDEIYADGMNEGASTDVDTMYGGEGADTIFASGGTASIFGGSGADVITITEYTKSTIDAGSGDDKVFGGTGQDQINGGSGGDILFGGEGADTILGGDGDDVLIGGNPSSQNDNGALSNASETWNDNYRDVLQGGTGYDVYQLYGSFGSQAAALAQGDFFSDSDGQFTVAFSTEVPEYGFAQFVFSGDYLKFKIQEFFDHPEDDDIMLVGGEIHANYTFIEGFGESFVFYWSTEAQPQVYFGTLFNARALLGAPETPADPNNINGSDQADDVPGTEGQDNISGGNGDDQLSGSGDDDNISGGAGNDHLAGGDDNDILSGGEGDDTIDGGEGKDTAKYSGDIESFDFSALPVGPNGGSWRLVVVDRSGHEGSDTLSGIENVAFSTEVGEIILDTEKLASLSSLVGSEADDQLTSAGGASILRGLAGNDTLIAGSNGDLLFGGDGNDTLISGLGDDLLFGGKDEDRVDFSAASQRVEVNLTAGTAVGFGSDKLFGIEDVTGTAYDDQITGNASSNRLVGGGGGDTVSGEDGDDYMDGGDGFDILYGGSGSDEIHGGGDLDYIYGGSGDDRLYGDGADDVLVAGEGDDYVEGGESNDNIDGESGDDKLFGGAGSDLINGGAGDDVLDGGDGTDRVTYYIYDNIYSSLTDRFDIISSSDGTVFVTDRMGVLGQDTLRSVERIYIDDWSKNTTILTSTVAVVNQTIWGTDADDSLVGSNEVDIIVGGLGNDYLSGGVGDDRLFGGAGDDTIDADAGDDIIVGGAGLSDWVSYWAASNAINVDLGQYKATGFGNDVLLGIENVWGSDFDDQIVGDDNANGLYGSVGDDALQGAAGDDNLDGGAGDDILAGGDGDDHLYGGDGDDTIDGGEGTNDWVTYWDATGVTVNLEDGTATGQGTDTISNIENVWGSVGDDSLTGNGQDNGLYGSDGNDFIWGVSGYNTLDGGAGDDDIVSGHGNDAIEGGEGTDTVEYWWSTAGVTVSLAEGTAYGDGDDTLSGIENVVGSSFDDTLTGDAADNQLYGDTGDDVLNGLAGNDYLNASDGDDVLNGGAGDDYLVGGEGADAFRFDPGFGHDAIEDFSLGDVIEFASSLFADFDAVLGAATEADGSTLIALDEDNSVTLQNVALASLTADEFRFAA</sequence>
<protein>
    <submittedName>
        <fullName evidence="4">Putative Hemolysin-type calcium-binding region</fullName>
    </submittedName>
</protein>
<evidence type="ECO:0000256" key="2">
    <source>
        <dbReference type="ARBA" id="ARBA00022525"/>
    </source>
</evidence>